<proteinExistence type="inferred from homology"/>
<dbReference type="InterPro" id="IPR049704">
    <property type="entry name" value="Aminotrans_3_PPA_site"/>
</dbReference>
<evidence type="ECO:0000313" key="7">
    <source>
        <dbReference type="EMBL" id="KYF61994.1"/>
    </source>
</evidence>
<dbReference type="PANTHER" id="PTHR11986">
    <property type="entry name" value="AMINOTRANSFERASE CLASS III"/>
    <property type="match status" value="1"/>
</dbReference>
<keyword evidence="2 7" id="KW-0032">Aminotransferase</keyword>
<dbReference type="RefSeq" id="WP_061612864.1">
    <property type="nucleotide sequence ID" value="NZ_JEMA01001134.1"/>
</dbReference>
<comment type="similarity">
    <text evidence="5">Belongs to the class-III pyridoxal-phosphate-dependent aminotransferase family.</text>
</comment>
<comment type="cofactor">
    <cofactor evidence="1">
        <name>pyridoxal 5'-phosphate</name>
        <dbReference type="ChEBI" id="CHEBI:597326"/>
    </cofactor>
</comment>
<dbReference type="PROSITE" id="PS00600">
    <property type="entry name" value="AA_TRANSFER_CLASS_3"/>
    <property type="match status" value="1"/>
</dbReference>
<sequence>MPNSELPPSAALGAGDGGELPEVRVPPPGPLSRSALERLERVECPAFGRRREARAQKSGADMLPIVLSHGRGANVCDVDGNRYVDLCAGFGALLLGHAAEPVRRATEAQMARLTLALGDVYSADVKIALLERLAALHPGPSPMALLGQSGSDAVTAAIKTAALATGRPGLVAFEGAYHGLGYAPLAACGLRESYRAPFAEQLNPRVTFAPYPRDKAGAARSLDAIEAALRGGEAGAVLLEPILGRGGCVVPPDGFLRAVCEAARRRGALVIADEIWTGLGRSGAMTRTGEIGAPVDIVCFGKGLGGGLPISACVAPEPIMRAWAREGEVVHTSTHSGSPLASSAALATLDALDAGQLAARSRDVGARFQQALREALARAPGVVDVRGAGLMVGVELESAELGLRAMRGMLAEGYLILTGGVRGETLTLTPALTIPEALLSAAAGALARVLAG</sequence>
<dbReference type="InterPro" id="IPR005814">
    <property type="entry name" value="Aminotrans_3"/>
</dbReference>
<dbReference type="PANTHER" id="PTHR11986:SF79">
    <property type="entry name" value="ACETYLORNITHINE AMINOTRANSFERASE, MITOCHONDRIAL"/>
    <property type="match status" value="1"/>
</dbReference>
<dbReference type="InterPro" id="IPR015421">
    <property type="entry name" value="PyrdxlP-dep_Trfase_major"/>
</dbReference>
<keyword evidence="4 5" id="KW-0663">Pyridoxal phosphate</keyword>
<dbReference type="InterPro" id="IPR015422">
    <property type="entry name" value="PyrdxlP-dep_Trfase_small"/>
</dbReference>
<accession>A0A150Q1Z8</accession>
<dbReference type="InterPro" id="IPR015424">
    <property type="entry name" value="PyrdxlP-dep_Trfase"/>
</dbReference>
<evidence type="ECO:0000313" key="8">
    <source>
        <dbReference type="Proteomes" id="UP000075260"/>
    </source>
</evidence>
<dbReference type="AlphaFoldDB" id="A0A150Q1Z8"/>
<evidence type="ECO:0000256" key="3">
    <source>
        <dbReference type="ARBA" id="ARBA00022679"/>
    </source>
</evidence>
<evidence type="ECO:0000256" key="1">
    <source>
        <dbReference type="ARBA" id="ARBA00001933"/>
    </source>
</evidence>
<dbReference type="SUPFAM" id="SSF53383">
    <property type="entry name" value="PLP-dependent transferases"/>
    <property type="match status" value="1"/>
</dbReference>
<gene>
    <name evidence="7" type="ORF">BE15_24385</name>
</gene>
<keyword evidence="3 7" id="KW-0808">Transferase</keyword>
<evidence type="ECO:0000256" key="2">
    <source>
        <dbReference type="ARBA" id="ARBA00022576"/>
    </source>
</evidence>
<evidence type="ECO:0000256" key="5">
    <source>
        <dbReference type="RuleBase" id="RU003560"/>
    </source>
</evidence>
<name>A0A150Q1Z8_SORCE</name>
<comment type="caution">
    <text evidence="7">The sequence shown here is derived from an EMBL/GenBank/DDBJ whole genome shotgun (WGS) entry which is preliminary data.</text>
</comment>
<evidence type="ECO:0000256" key="4">
    <source>
        <dbReference type="ARBA" id="ARBA00022898"/>
    </source>
</evidence>
<feature type="region of interest" description="Disordered" evidence="6">
    <location>
        <begin position="1"/>
        <end position="32"/>
    </location>
</feature>
<organism evidence="7 8">
    <name type="scientific">Sorangium cellulosum</name>
    <name type="common">Polyangium cellulosum</name>
    <dbReference type="NCBI Taxonomy" id="56"/>
    <lineage>
        <taxon>Bacteria</taxon>
        <taxon>Pseudomonadati</taxon>
        <taxon>Myxococcota</taxon>
        <taxon>Polyangia</taxon>
        <taxon>Polyangiales</taxon>
        <taxon>Polyangiaceae</taxon>
        <taxon>Sorangium</taxon>
    </lineage>
</organism>
<dbReference type="EMBL" id="JEMA01001134">
    <property type="protein sequence ID" value="KYF61994.1"/>
    <property type="molecule type" value="Genomic_DNA"/>
</dbReference>
<dbReference type="GO" id="GO:0008483">
    <property type="term" value="F:transaminase activity"/>
    <property type="evidence" value="ECO:0007669"/>
    <property type="project" value="UniProtKB-KW"/>
</dbReference>
<dbReference type="Proteomes" id="UP000075260">
    <property type="component" value="Unassembled WGS sequence"/>
</dbReference>
<dbReference type="GO" id="GO:0030170">
    <property type="term" value="F:pyridoxal phosphate binding"/>
    <property type="evidence" value="ECO:0007669"/>
    <property type="project" value="InterPro"/>
</dbReference>
<dbReference type="CDD" id="cd00610">
    <property type="entry name" value="OAT_like"/>
    <property type="match status" value="1"/>
</dbReference>
<dbReference type="Gene3D" id="3.40.640.10">
    <property type="entry name" value="Type I PLP-dependent aspartate aminotransferase-like (Major domain)"/>
    <property type="match status" value="1"/>
</dbReference>
<protein>
    <submittedName>
        <fullName evidence="7">4-aminobutyrate aminotransferase</fullName>
    </submittedName>
</protein>
<dbReference type="InterPro" id="IPR050103">
    <property type="entry name" value="Class-III_PLP-dep_AT"/>
</dbReference>
<dbReference type="OrthoDB" id="9801834at2"/>
<reference evidence="7 8" key="1">
    <citation type="submission" date="2014-02" db="EMBL/GenBank/DDBJ databases">
        <title>The small core and large imbalanced accessory genome model reveals a collaborative survival strategy of Sorangium cellulosum strains in nature.</title>
        <authorList>
            <person name="Han K."/>
            <person name="Peng R."/>
            <person name="Blom J."/>
            <person name="Li Y.-Z."/>
        </authorList>
    </citation>
    <scope>NUCLEOTIDE SEQUENCE [LARGE SCALE GENOMIC DNA]</scope>
    <source>
        <strain evidence="7 8">So0008-312</strain>
    </source>
</reference>
<dbReference type="GO" id="GO:0042802">
    <property type="term" value="F:identical protein binding"/>
    <property type="evidence" value="ECO:0007669"/>
    <property type="project" value="TreeGrafter"/>
</dbReference>
<dbReference type="Pfam" id="PF00202">
    <property type="entry name" value="Aminotran_3"/>
    <property type="match status" value="1"/>
</dbReference>
<dbReference type="Gene3D" id="3.90.1150.10">
    <property type="entry name" value="Aspartate Aminotransferase, domain 1"/>
    <property type="match status" value="1"/>
</dbReference>
<evidence type="ECO:0000256" key="6">
    <source>
        <dbReference type="SAM" id="MobiDB-lite"/>
    </source>
</evidence>
<dbReference type="PIRSF" id="PIRSF000521">
    <property type="entry name" value="Transaminase_4ab_Lys_Orn"/>
    <property type="match status" value="1"/>
</dbReference>